<sequence length="138" mass="15282">MQNEDHSKIDRKQLAEIVPDLTNVISDPDGTFSVFDWGHGEIIGVIQHHQDYPDTALEEVLTGAVPSGLGYSYDPVDETHFQVDGKDRRLEKGIIASRNAAVLVAPDVPEGILDYLGIDMINTLQIPGVHYEYPDILD</sequence>
<organism evidence="1 2">
    <name type="scientific">Lentilactobacillus buchneri DSM 20057</name>
    <dbReference type="NCBI Taxonomy" id="1423728"/>
    <lineage>
        <taxon>Bacteria</taxon>
        <taxon>Bacillati</taxon>
        <taxon>Bacillota</taxon>
        <taxon>Bacilli</taxon>
        <taxon>Lactobacillales</taxon>
        <taxon>Lactobacillaceae</taxon>
        <taxon>Lentilactobacillus</taxon>
    </lineage>
</organism>
<dbReference type="GeneID" id="72461587"/>
<name>A0A4V3A4G4_LENBU</name>
<dbReference type="Proteomes" id="UP000295181">
    <property type="component" value="Unassembled WGS sequence"/>
</dbReference>
<accession>A0A4V3A4G4</accession>
<proteinExistence type="predicted"/>
<protein>
    <submittedName>
        <fullName evidence="1">Uncharacterized protein</fullName>
    </submittedName>
</protein>
<gene>
    <name evidence="1" type="ORF">C5L32_001822</name>
</gene>
<dbReference type="RefSeq" id="WP_013727379.1">
    <property type="nucleotide sequence ID" value="NZ_AZDM01000010.1"/>
</dbReference>
<reference evidence="1 2" key="1">
    <citation type="journal article" date="2019" name="Appl. Microbiol. Biotechnol.">
        <title>Uncovering carbohydrate metabolism through a genotype-phenotype association study of 56 lactic acid bacteria genomes.</title>
        <authorList>
            <person name="Buron-Moles G."/>
            <person name="Chailyan A."/>
            <person name="Dolejs I."/>
            <person name="Forster J."/>
            <person name="Miks M.H."/>
        </authorList>
    </citation>
    <scope>NUCLEOTIDE SEQUENCE [LARGE SCALE GENOMIC DNA]</scope>
    <source>
        <strain evidence="1 2">ATCC 4005</strain>
    </source>
</reference>
<dbReference type="AlphaFoldDB" id="A0A4V3A4G4"/>
<dbReference type="EMBL" id="PUFP01000005">
    <property type="protein sequence ID" value="TDG81167.1"/>
    <property type="molecule type" value="Genomic_DNA"/>
</dbReference>
<evidence type="ECO:0000313" key="2">
    <source>
        <dbReference type="Proteomes" id="UP000295181"/>
    </source>
</evidence>
<evidence type="ECO:0000313" key="1">
    <source>
        <dbReference type="EMBL" id="TDG81167.1"/>
    </source>
</evidence>
<comment type="caution">
    <text evidence="1">The sequence shown here is derived from an EMBL/GenBank/DDBJ whole genome shotgun (WGS) entry which is preliminary data.</text>
</comment>